<dbReference type="STRING" id="1075417.SAMN05421823_104304"/>
<dbReference type="EMBL" id="FNFO01000004">
    <property type="protein sequence ID" value="SDL07378.1"/>
    <property type="molecule type" value="Genomic_DNA"/>
</dbReference>
<feature type="transmembrane region" description="Helical" evidence="5">
    <location>
        <begin position="123"/>
        <end position="140"/>
    </location>
</feature>
<keyword evidence="4 5" id="KW-0472">Membrane</keyword>
<feature type="transmembrane region" description="Helical" evidence="5">
    <location>
        <begin position="20"/>
        <end position="41"/>
    </location>
</feature>
<dbReference type="PANTHER" id="PTHR37422">
    <property type="entry name" value="TEICHURONIC ACID BIOSYNTHESIS PROTEIN TUAE"/>
    <property type="match status" value="1"/>
</dbReference>
<gene>
    <name evidence="7" type="ORF">SAMN05421823_104304</name>
</gene>
<sequence>MKLVAWPRTTRIGQPSVDQQGILFLLCAGAAAILVAILVSLGGVKAGVALLCLPLAVGVIVISVYRPFWGLFCCLQLSFVAAGSHRYVALPLSSALDPLLLLGVVAAVTQVKRVAWKKLPKGLIFFMLGWLIITVLEVMNPEAHSFSAWFHAIRSTSVQMVLCTVLAFLFVRSHRDLDLLMHAWLLWSVLGALYGMKQLYLGLNAYENAWLASGPIKTHMIFGHLRVFSFYTDAGTFGAAQAQAGMMAGICMLNSQRWGARLLYGATAAICLYGMLISGTRGALFVVIAGMGAYLLLNKKIKIIVPGLLLGLLLIGLLKFTMVGHNLYQVRRMRSALNVDDPSLQVRLDNQKRLSDYLATRPFGAGIGSVGYWGGRYSPNTFLGQMPTDSWYVRIWAETGWVGLTFYLMLMLYISWAGAWHLARAPSPALRHKLIALHAGTIGIIVASYGNELWGQFPIAPFIYFSIGMIFNAPNLEENDRS</sequence>
<evidence type="ECO:0000259" key="6">
    <source>
        <dbReference type="Pfam" id="PF04932"/>
    </source>
</evidence>
<feature type="transmembrane region" description="Helical" evidence="5">
    <location>
        <begin position="183"/>
        <end position="201"/>
    </location>
</feature>
<dbReference type="InterPro" id="IPR007016">
    <property type="entry name" value="O-antigen_ligase-rel_domated"/>
</dbReference>
<dbReference type="InterPro" id="IPR051533">
    <property type="entry name" value="WaaL-like"/>
</dbReference>
<evidence type="ECO:0000313" key="8">
    <source>
        <dbReference type="Proteomes" id="UP000198510"/>
    </source>
</evidence>
<name>A0A1G9H347_9BACT</name>
<keyword evidence="3 5" id="KW-1133">Transmembrane helix</keyword>
<reference evidence="7 8" key="1">
    <citation type="submission" date="2016-10" db="EMBL/GenBank/DDBJ databases">
        <authorList>
            <person name="de Groot N.N."/>
        </authorList>
    </citation>
    <scope>NUCLEOTIDE SEQUENCE [LARGE SCALE GENOMIC DNA]</scope>
    <source>
        <strain evidence="7 8">DSM 25186</strain>
    </source>
</reference>
<dbReference type="Pfam" id="PF04932">
    <property type="entry name" value="Wzy_C"/>
    <property type="match status" value="1"/>
</dbReference>
<evidence type="ECO:0000313" key="7">
    <source>
        <dbReference type="EMBL" id="SDL07378.1"/>
    </source>
</evidence>
<protein>
    <submittedName>
        <fullName evidence="7">O-Antigen ligase</fullName>
    </submittedName>
</protein>
<dbReference type="OrthoDB" id="783093at2"/>
<feature type="domain" description="O-antigen ligase-related" evidence="6">
    <location>
        <begin position="267"/>
        <end position="408"/>
    </location>
</feature>
<evidence type="ECO:0000256" key="1">
    <source>
        <dbReference type="ARBA" id="ARBA00004141"/>
    </source>
</evidence>
<dbReference type="GO" id="GO:0016874">
    <property type="term" value="F:ligase activity"/>
    <property type="evidence" value="ECO:0007669"/>
    <property type="project" value="UniProtKB-KW"/>
</dbReference>
<evidence type="ECO:0000256" key="5">
    <source>
        <dbReference type="SAM" id="Phobius"/>
    </source>
</evidence>
<dbReference type="RefSeq" id="WP_089682297.1">
    <property type="nucleotide sequence ID" value="NZ_FNFO01000004.1"/>
</dbReference>
<keyword evidence="8" id="KW-1185">Reference proteome</keyword>
<dbReference type="PANTHER" id="PTHR37422:SF13">
    <property type="entry name" value="LIPOPOLYSACCHARIDE BIOSYNTHESIS PROTEIN PA4999-RELATED"/>
    <property type="match status" value="1"/>
</dbReference>
<dbReference type="GO" id="GO:0016020">
    <property type="term" value="C:membrane"/>
    <property type="evidence" value="ECO:0007669"/>
    <property type="project" value="UniProtKB-SubCell"/>
</dbReference>
<feature type="transmembrane region" description="Helical" evidence="5">
    <location>
        <begin position="48"/>
        <end position="68"/>
    </location>
</feature>
<feature type="transmembrane region" description="Helical" evidence="5">
    <location>
        <begin position="457"/>
        <end position="476"/>
    </location>
</feature>
<feature type="transmembrane region" description="Helical" evidence="5">
    <location>
        <begin position="401"/>
        <end position="422"/>
    </location>
</feature>
<evidence type="ECO:0000256" key="4">
    <source>
        <dbReference type="ARBA" id="ARBA00023136"/>
    </source>
</evidence>
<dbReference type="Proteomes" id="UP000198510">
    <property type="component" value="Unassembled WGS sequence"/>
</dbReference>
<feature type="transmembrane region" description="Helical" evidence="5">
    <location>
        <begin position="152"/>
        <end position="171"/>
    </location>
</feature>
<evidence type="ECO:0000256" key="3">
    <source>
        <dbReference type="ARBA" id="ARBA00022989"/>
    </source>
</evidence>
<feature type="transmembrane region" description="Helical" evidence="5">
    <location>
        <begin position="303"/>
        <end position="323"/>
    </location>
</feature>
<proteinExistence type="predicted"/>
<feature type="transmembrane region" description="Helical" evidence="5">
    <location>
        <begin position="88"/>
        <end position="111"/>
    </location>
</feature>
<evidence type="ECO:0000256" key="2">
    <source>
        <dbReference type="ARBA" id="ARBA00022692"/>
    </source>
</evidence>
<keyword evidence="7" id="KW-0436">Ligase</keyword>
<comment type="subcellular location">
    <subcellularLocation>
        <location evidence="1">Membrane</location>
        <topology evidence="1">Multi-pass membrane protein</topology>
    </subcellularLocation>
</comment>
<feature type="transmembrane region" description="Helical" evidence="5">
    <location>
        <begin position="263"/>
        <end position="296"/>
    </location>
</feature>
<organism evidence="7 8">
    <name type="scientific">Catalinimonas alkaloidigena</name>
    <dbReference type="NCBI Taxonomy" id="1075417"/>
    <lineage>
        <taxon>Bacteria</taxon>
        <taxon>Pseudomonadati</taxon>
        <taxon>Bacteroidota</taxon>
        <taxon>Cytophagia</taxon>
        <taxon>Cytophagales</taxon>
        <taxon>Catalimonadaceae</taxon>
        <taxon>Catalinimonas</taxon>
    </lineage>
</organism>
<keyword evidence="2 5" id="KW-0812">Transmembrane</keyword>
<dbReference type="AlphaFoldDB" id="A0A1G9H347"/>
<accession>A0A1G9H347</accession>